<dbReference type="PANTHER" id="PTHR23026">
    <property type="entry name" value="NADPH NITROREDUCTASE"/>
    <property type="match status" value="1"/>
</dbReference>
<gene>
    <name evidence="2" type="ORF">E3J38_00990</name>
</gene>
<comment type="caution">
    <text evidence="2">The sequence shown here is derived from an EMBL/GenBank/DDBJ whole genome shotgun (WGS) entry which is preliminary data.</text>
</comment>
<feature type="domain" description="Nitroreductase" evidence="1">
    <location>
        <begin position="67"/>
        <end position="148"/>
    </location>
</feature>
<dbReference type="Proteomes" id="UP000315534">
    <property type="component" value="Unassembled WGS sequence"/>
</dbReference>
<feature type="domain" description="Nitroreductase" evidence="1">
    <location>
        <begin position="7"/>
        <end position="66"/>
    </location>
</feature>
<protein>
    <submittedName>
        <fullName evidence="2">Nitroreductase</fullName>
    </submittedName>
</protein>
<dbReference type="Pfam" id="PF00881">
    <property type="entry name" value="Nitroreductase"/>
    <property type="match status" value="2"/>
</dbReference>
<name>A0A523XV13_UNCT6</name>
<dbReference type="GO" id="GO:0016491">
    <property type="term" value="F:oxidoreductase activity"/>
    <property type="evidence" value="ECO:0007669"/>
    <property type="project" value="InterPro"/>
</dbReference>
<evidence type="ECO:0000259" key="1">
    <source>
        <dbReference type="Pfam" id="PF00881"/>
    </source>
</evidence>
<evidence type="ECO:0000313" key="3">
    <source>
        <dbReference type="Proteomes" id="UP000315534"/>
    </source>
</evidence>
<dbReference type="EMBL" id="SOIP01000057">
    <property type="protein sequence ID" value="TET83144.1"/>
    <property type="molecule type" value="Genomic_DNA"/>
</dbReference>
<organism evidence="2 3">
    <name type="scientific">candidate division TA06 bacterium</name>
    <dbReference type="NCBI Taxonomy" id="2250710"/>
    <lineage>
        <taxon>Bacteria</taxon>
        <taxon>Bacteria division TA06</taxon>
    </lineage>
</organism>
<dbReference type="PANTHER" id="PTHR23026:SF100">
    <property type="entry name" value="NITROREDUCTASE"/>
    <property type="match status" value="1"/>
</dbReference>
<dbReference type="AlphaFoldDB" id="A0A523XV13"/>
<sequence>MDVKEAISKRRAYRSLEETKITEELVRDLAECASLSASCFNNQPWRLIFVYDKEMLKKMREALSKGNEWAHHGSMIIAVFSREDLDCNIKDRHYYLFDTGMATAFVILRATELGLVAHPIAGYSQKKAKEILGIPEDMRLIALLIVGKRSDGIRDVLSEEQVEAEGKRPERLPFEKFAFINMYKEE</sequence>
<reference evidence="2 3" key="1">
    <citation type="submission" date="2019-03" db="EMBL/GenBank/DDBJ databases">
        <title>Metabolic potential of uncultured bacteria and archaea associated with petroleum seepage in deep-sea sediments.</title>
        <authorList>
            <person name="Dong X."/>
            <person name="Hubert C."/>
        </authorList>
    </citation>
    <scope>NUCLEOTIDE SEQUENCE [LARGE SCALE GENOMIC DNA]</scope>
    <source>
        <strain evidence="2">E29_bin36</strain>
    </source>
</reference>
<dbReference type="InterPro" id="IPR050627">
    <property type="entry name" value="Nitroreductase/BluB"/>
</dbReference>
<evidence type="ECO:0000313" key="2">
    <source>
        <dbReference type="EMBL" id="TET83144.1"/>
    </source>
</evidence>
<accession>A0A523XV13</accession>
<proteinExistence type="predicted"/>
<dbReference type="InterPro" id="IPR029479">
    <property type="entry name" value="Nitroreductase"/>
</dbReference>
<dbReference type="SUPFAM" id="SSF55469">
    <property type="entry name" value="FMN-dependent nitroreductase-like"/>
    <property type="match status" value="1"/>
</dbReference>
<dbReference type="InterPro" id="IPR000415">
    <property type="entry name" value="Nitroreductase-like"/>
</dbReference>
<dbReference type="Gene3D" id="3.40.109.10">
    <property type="entry name" value="NADH Oxidase"/>
    <property type="match status" value="1"/>
</dbReference>
<dbReference type="CDD" id="cd02138">
    <property type="entry name" value="TdsD-like"/>
    <property type="match status" value="1"/>
</dbReference>